<dbReference type="Pfam" id="PF05063">
    <property type="entry name" value="MT-A70"/>
    <property type="match status" value="1"/>
</dbReference>
<dbReference type="Proteomes" id="UP000464402">
    <property type="component" value="Chromosome"/>
</dbReference>
<dbReference type="REBASE" id="371671">
    <property type="entry name" value="M.Yca14382ORF6550P"/>
</dbReference>
<protein>
    <submittedName>
        <fullName evidence="2">S-adenosylmethionine-binding protein</fullName>
    </submittedName>
</protein>
<dbReference type="GO" id="GO:0008168">
    <property type="term" value="F:methyltransferase activity"/>
    <property type="evidence" value="ECO:0007669"/>
    <property type="project" value="TreeGrafter"/>
</dbReference>
<dbReference type="InterPro" id="IPR029063">
    <property type="entry name" value="SAM-dependent_MTases_sf"/>
</dbReference>
<dbReference type="InterPro" id="IPR007757">
    <property type="entry name" value="MT-A70-like"/>
</dbReference>
<dbReference type="PROSITE" id="PS51143">
    <property type="entry name" value="MT_A70"/>
    <property type="match status" value="1"/>
</dbReference>
<dbReference type="EMBL" id="CP043727">
    <property type="protein sequence ID" value="QHB31854.1"/>
    <property type="molecule type" value="Genomic_DNA"/>
</dbReference>
<dbReference type="KEGG" id="yca:F0T03_06550"/>
<evidence type="ECO:0000313" key="3">
    <source>
        <dbReference type="Proteomes" id="UP000464402"/>
    </source>
</evidence>
<dbReference type="PANTHER" id="PTHR12829">
    <property type="entry name" value="N6-ADENOSINE-METHYLTRANSFERASE"/>
    <property type="match status" value="1"/>
</dbReference>
<dbReference type="SUPFAM" id="SSF53335">
    <property type="entry name" value="S-adenosyl-L-methionine-dependent methyltransferases"/>
    <property type="match status" value="1"/>
</dbReference>
<evidence type="ECO:0000256" key="1">
    <source>
        <dbReference type="PROSITE-ProRule" id="PRU00489"/>
    </source>
</evidence>
<dbReference type="AlphaFoldDB" id="A0A857EXZ5"/>
<name>A0A857EXZ5_9GAMM</name>
<reference evidence="3" key="1">
    <citation type="submission" date="2019-09" db="EMBL/GenBank/DDBJ databases">
        <title>Yersinia canariae sp. nov., isolated from a human yersiniosis case.</title>
        <authorList>
            <person name="Nguyen S.V."/>
            <person name="Greig D."/>
            <person name="Hurley D."/>
            <person name="Cao Y."/>
            <person name="McCabe E."/>
            <person name="Mitchell M."/>
            <person name="Jenkins C."/>
            <person name="Fanning S."/>
        </authorList>
    </citation>
    <scope>NUCLEOTIDE SEQUENCE [LARGE SCALE GENOMIC DNA]</scope>
    <source>
        <strain evidence="3">NCTC 14382</strain>
    </source>
</reference>
<sequence length="268" mass="29831">MMTYQIIYADPPWSYRDKAQSGNRGVDFKYQTMSLADICRSPVWELAGDSCLLAMWWVPTQPLEALKVVEAWGFRLMTMKGFTWHKTNKNKGNSAIGMGHMTRSNSEDMLFAVKGRLPERLNAAICQHQTAPRGEHSAKPDIFRDLLVQLLGDVPRIELFARTQAEGWDSWGNECINSLELIPGNIQTARQNQQQNIAEIISVPETGNTVWPVEVNLYFSQVPGSTELPTDLQHKILGNINRMKLDGIPSDAIIAAATTLTAAMGATA</sequence>
<keyword evidence="3" id="KW-1185">Reference proteome</keyword>
<proteinExistence type="inferred from homology"/>
<organism evidence="2 3">
    <name type="scientific">Yersinia canariae</name>
    <dbReference type="NCBI Taxonomy" id="2607663"/>
    <lineage>
        <taxon>Bacteria</taxon>
        <taxon>Pseudomonadati</taxon>
        <taxon>Pseudomonadota</taxon>
        <taxon>Gammaproteobacteria</taxon>
        <taxon>Enterobacterales</taxon>
        <taxon>Yersiniaceae</taxon>
        <taxon>Yersinia</taxon>
    </lineage>
</organism>
<evidence type="ECO:0000313" key="2">
    <source>
        <dbReference type="EMBL" id="QHB31854.1"/>
    </source>
</evidence>
<accession>A0A857EXZ5</accession>
<comment type="similarity">
    <text evidence="1">Belongs to the MT-A70-like family.</text>
</comment>
<dbReference type="PANTHER" id="PTHR12829:SF4">
    <property type="entry name" value="N(6)-ADENINE-SPECIFIC METHYLTRANSFERASE METTL4"/>
    <property type="match status" value="1"/>
</dbReference>
<gene>
    <name evidence="2" type="ORF">F0T03_06550</name>
</gene>